<gene>
    <name evidence="1" type="ORF">A3G33_06030</name>
</gene>
<name>A0A1G1L2H4_9BACT</name>
<evidence type="ECO:0000313" key="1">
    <source>
        <dbReference type="EMBL" id="OGW99347.1"/>
    </source>
</evidence>
<dbReference type="EMBL" id="MHFR01000009">
    <property type="protein sequence ID" value="OGW99347.1"/>
    <property type="molecule type" value="Genomic_DNA"/>
</dbReference>
<protein>
    <submittedName>
        <fullName evidence="1">Uncharacterized protein</fullName>
    </submittedName>
</protein>
<comment type="caution">
    <text evidence="1">The sequence shown here is derived from an EMBL/GenBank/DDBJ whole genome shotgun (WGS) entry which is preliminary data.</text>
</comment>
<dbReference type="Proteomes" id="UP000178187">
    <property type="component" value="Unassembled WGS sequence"/>
</dbReference>
<accession>A0A1G1L2H4</accession>
<evidence type="ECO:0000313" key="2">
    <source>
        <dbReference type="Proteomes" id="UP000178187"/>
    </source>
</evidence>
<dbReference type="AlphaFoldDB" id="A0A1G1L2H4"/>
<reference evidence="1 2" key="1">
    <citation type="journal article" date="2016" name="Nat. Commun.">
        <title>Thousands of microbial genomes shed light on interconnected biogeochemical processes in an aquifer system.</title>
        <authorList>
            <person name="Anantharaman K."/>
            <person name="Brown C.T."/>
            <person name="Hug L.A."/>
            <person name="Sharon I."/>
            <person name="Castelle C.J."/>
            <person name="Probst A.J."/>
            <person name="Thomas B.C."/>
            <person name="Singh A."/>
            <person name="Wilkins M.J."/>
            <person name="Karaoz U."/>
            <person name="Brodie E.L."/>
            <person name="Williams K.H."/>
            <person name="Hubbard S.S."/>
            <person name="Banfield J.F."/>
        </authorList>
    </citation>
    <scope>NUCLEOTIDE SEQUENCE [LARGE SCALE GENOMIC DNA]</scope>
</reference>
<organism evidence="1 2">
    <name type="scientific">Candidatus Danuiimicrobium aquiferis</name>
    <dbReference type="NCBI Taxonomy" id="1801832"/>
    <lineage>
        <taxon>Bacteria</taxon>
        <taxon>Pseudomonadati</taxon>
        <taxon>Candidatus Omnitrophota</taxon>
        <taxon>Candidatus Danuiimicrobium</taxon>
    </lineage>
</organism>
<sequence>MPYKLDFQQIRELLTQPEAGMGYQIVESTMRDYDSLKGVVLNADVFIPFEKIQKIMGRQYVSYSAILLEAEQPGYIRKIRVISKEIELGEGKYFIKSNILPALKANITLTCKSENFKRFSDYKNDRRITASGGLLAGTFATTEEDARNVKTGTDAINRYAMPSDEPAIYVFTVKPTEKTEIRRGTVEPAYGKPGGGVEVIFVNGSSEKTVTGPDTIPAK</sequence>
<proteinExistence type="predicted"/>